<dbReference type="Proteomes" id="UP000887575">
    <property type="component" value="Unassembled WGS sequence"/>
</dbReference>
<feature type="transmembrane region" description="Helical" evidence="6">
    <location>
        <begin position="174"/>
        <end position="202"/>
    </location>
</feature>
<evidence type="ECO:0000256" key="2">
    <source>
        <dbReference type="ARBA" id="ARBA00022692"/>
    </source>
</evidence>
<feature type="transmembrane region" description="Helical" evidence="6">
    <location>
        <begin position="67"/>
        <end position="85"/>
    </location>
</feature>
<keyword evidence="3 6" id="KW-0256">Endoplasmic reticulum</keyword>
<feature type="domain" description="Reticulon" evidence="7">
    <location>
        <begin position="56"/>
        <end position="250"/>
    </location>
</feature>
<keyword evidence="4 6" id="KW-1133">Transmembrane helix</keyword>
<dbReference type="Pfam" id="PF02453">
    <property type="entry name" value="Reticulon"/>
    <property type="match status" value="1"/>
</dbReference>
<sequence>MSKLGAVGRGLWALTAFLINTSLRVGLNVSLIASVAMTIYAVSNFSKEAIRKRKEVLDLIYWRDPKKSGIALALTLIALFILAKYPILSVVTYTSLLVLAGTLGFRIFKAVEAQIKKTEQANPFQPLLDTELSLPQEKVHEQVDVLVEHGQLLATQTRRLFLVESIVDSVKFGLFLWALTYISAWFSGFGLLIVFVLGVFSIPKFYEVYQEPIDQHLSVIKGHIDNVTNIVEEKLPFLKRARVETEKKEQ</sequence>
<dbReference type="GO" id="GO:0005789">
    <property type="term" value="C:endoplasmic reticulum membrane"/>
    <property type="evidence" value="ECO:0007669"/>
    <property type="project" value="UniProtKB-SubCell"/>
</dbReference>
<dbReference type="PANTHER" id="PTHR45799:SF2">
    <property type="entry name" value="RETICULON-LIKE PROTEIN"/>
    <property type="match status" value="1"/>
</dbReference>
<organism evidence="8 9">
    <name type="scientific">Mesorhabditis belari</name>
    <dbReference type="NCBI Taxonomy" id="2138241"/>
    <lineage>
        <taxon>Eukaryota</taxon>
        <taxon>Metazoa</taxon>
        <taxon>Ecdysozoa</taxon>
        <taxon>Nematoda</taxon>
        <taxon>Chromadorea</taxon>
        <taxon>Rhabditida</taxon>
        <taxon>Rhabditina</taxon>
        <taxon>Rhabditomorpha</taxon>
        <taxon>Rhabditoidea</taxon>
        <taxon>Rhabditidae</taxon>
        <taxon>Mesorhabditinae</taxon>
        <taxon>Mesorhabditis</taxon>
    </lineage>
</organism>
<evidence type="ECO:0000256" key="5">
    <source>
        <dbReference type="ARBA" id="ARBA00023136"/>
    </source>
</evidence>
<dbReference type="InterPro" id="IPR003388">
    <property type="entry name" value="Reticulon"/>
</dbReference>
<proteinExistence type="predicted"/>
<evidence type="ECO:0000259" key="7">
    <source>
        <dbReference type="PROSITE" id="PS50845"/>
    </source>
</evidence>
<accession>A0AAF3F0Z5</accession>
<keyword evidence="2 6" id="KW-0812">Transmembrane</keyword>
<protein>
    <recommendedName>
        <fullName evidence="6">Reticulon-like protein</fullName>
    </recommendedName>
</protein>
<evidence type="ECO:0000256" key="3">
    <source>
        <dbReference type="ARBA" id="ARBA00022824"/>
    </source>
</evidence>
<reference evidence="9" key="1">
    <citation type="submission" date="2024-02" db="UniProtKB">
        <authorList>
            <consortium name="WormBaseParasite"/>
        </authorList>
    </citation>
    <scope>IDENTIFICATION</scope>
</reference>
<evidence type="ECO:0000256" key="4">
    <source>
        <dbReference type="ARBA" id="ARBA00022989"/>
    </source>
</evidence>
<dbReference type="WBParaSite" id="MBELARI_LOCUS20181">
    <property type="protein sequence ID" value="MBELARI_LOCUS20181"/>
    <property type="gene ID" value="MBELARI_LOCUS20181"/>
</dbReference>
<dbReference type="PANTHER" id="PTHR45799">
    <property type="entry name" value="RETICULON-LIKE PROTEIN"/>
    <property type="match status" value="1"/>
</dbReference>
<evidence type="ECO:0000313" key="9">
    <source>
        <dbReference type="WBParaSite" id="MBELARI_LOCUS20181"/>
    </source>
</evidence>
<dbReference type="Gene3D" id="1.20.5.2480">
    <property type="match status" value="1"/>
</dbReference>
<name>A0AAF3F0Z5_9BILA</name>
<comment type="subcellular location">
    <subcellularLocation>
        <location evidence="1 6">Endoplasmic reticulum membrane</location>
        <topology evidence="1 6">Multi-pass membrane protein</topology>
    </subcellularLocation>
</comment>
<dbReference type="PROSITE" id="PS50845">
    <property type="entry name" value="RETICULON"/>
    <property type="match status" value="1"/>
</dbReference>
<evidence type="ECO:0000256" key="1">
    <source>
        <dbReference type="ARBA" id="ARBA00004477"/>
    </source>
</evidence>
<dbReference type="AlphaFoldDB" id="A0AAF3F0Z5"/>
<evidence type="ECO:0000256" key="6">
    <source>
        <dbReference type="RuleBase" id="RU363132"/>
    </source>
</evidence>
<dbReference type="GO" id="GO:0030424">
    <property type="term" value="C:axon"/>
    <property type="evidence" value="ECO:0007669"/>
    <property type="project" value="TreeGrafter"/>
</dbReference>
<keyword evidence="8" id="KW-1185">Reference proteome</keyword>
<keyword evidence="5 6" id="KW-0472">Membrane</keyword>
<dbReference type="InterPro" id="IPR046964">
    <property type="entry name" value="RTN1-4"/>
</dbReference>
<evidence type="ECO:0000313" key="8">
    <source>
        <dbReference type="Proteomes" id="UP000887575"/>
    </source>
</evidence>
<feature type="transmembrane region" description="Helical" evidence="6">
    <location>
        <begin position="25"/>
        <end position="46"/>
    </location>
</feature>